<evidence type="ECO:0000256" key="2">
    <source>
        <dbReference type="ARBA" id="ARBA00005601"/>
    </source>
</evidence>
<dbReference type="Gene3D" id="2.40.30.270">
    <property type="match status" value="1"/>
</dbReference>
<dbReference type="InterPro" id="IPR041679">
    <property type="entry name" value="DNA2/NAM7-like_C"/>
</dbReference>
<feature type="domain" description="S1-like RNA binding" evidence="12">
    <location>
        <begin position="214"/>
        <end position="269"/>
    </location>
</feature>
<dbReference type="PANTHER" id="PTHR45418:SF1">
    <property type="entry name" value="CANCER_TESTIS ANTIGEN 55"/>
    <property type="match status" value="1"/>
</dbReference>
<evidence type="ECO:0000256" key="3">
    <source>
        <dbReference type="ARBA" id="ARBA00012552"/>
    </source>
</evidence>
<dbReference type="RefSeq" id="XP_064072401.1">
    <property type="nucleotide sequence ID" value="XM_064216331.1"/>
</dbReference>
<comment type="similarity">
    <text evidence="2">Belongs to the DNA2/NAM7 helicase family. SDE3 subfamily.</text>
</comment>
<evidence type="ECO:0000313" key="14">
    <source>
        <dbReference type="Proteomes" id="UP001652626"/>
    </source>
</evidence>
<reference evidence="14 15" key="1">
    <citation type="submission" date="2025-05" db="UniProtKB">
        <authorList>
            <consortium name="RefSeq"/>
        </authorList>
    </citation>
    <scope>NUCLEOTIDE SEQUENCE [LARGE SCALE GENOMIC DNA]</scope>
    <source>
        <tissue evidence="15 16">Whole body</tissue>
    </source>
</reference>
<dbReference type="Pfam" id="PF13086">
    <property type="entry name" value="AAA_11"/>
    <property type="match status" value="1"/>
</dbReference>
<evidence type="ECO:0000256" key="8">
    <source>
        <dbReference type="ARBA" id="ARBA00022840"/>
    </source>
</evidence>
<evidence type="ECO:0000313" key="15">
    <source>
        <dbReference type="RefSeq" id="XP_026497854.2"/>
    </source>
</evidence>
<keyword evidence="14" id="KW-1185">Reference proteome</keyword>
<dbReference type="GO" id="GO:0003724">
    <property type="term" value="F:RNA helicase activity"/>
    <property type="evidence" value="ECO:0007669"/>
    <property type="project" value="UniProtKB-EC"/>
</dbReference>
<evidence type="ECO:0000259" key="10">
    <source>
        <dbReference type="Pfam" id="PF13086"/>
    </source>
</evidence>
<dbReference type="EC" id="3.6.4.13" evidence="3"/>
<dbReference type="InterPro" id="IPR047187">
    <property type="entry name" value="SF1_C_Upf1"/>
</dbReference>
<dbReference type="Proteomes" id="UP001652626">
    <property type="component" value="Chromosome 2"/>
</dbReference>
<dbReference type="GO" id="GO:0005524">
    <property type="term" value="F:ATP binding"/>
    <property type="evidence" value="ECO:0007669"/>
    <property type="project" value="UniProtKB-KW"/>
</dbReference>
<dbReference type="InterPro" id="IPR049080">
    <property type="entry name" value="MOV-10-like_beta-barrel"/>
</dbReference>
<evidence type="ECO:0000259" key="11">
    <source>
        <dbReference type="Pfam" id="PF13087"/>
    </source>
</evidence>
<feature type="domain" description="DNA2/NAM7 helicase helicase" evidence="10">
    <location>
        <begin position="769"/>
        <end position="855"/>
    </location>
</feature>
<dbReference type="InterPro" id="IPR041677">
    <property type="entry name" value="DNA2/NAM7_AAA_11"/>
</dbReference>
<dbReference type="CDD" id="cd18808">
    <property type="entry name" value="SF1_C_Upf1"/>
    <property type="match status" value="1"/>
</dbReference>
<gene>
    <name evidence="15 16" type="primary">LOC113401976</name>
</gene>
<dbReference type="GO" id="GO:0016787">
    <property type="term" value="F:hydrolase activity"/>
    <property type="evidence" value="ECO:0007669"/>
    <property type="project" value="UniProtKB-KW"/>
</dbReference>
<sequence>MLSYIKDLFNYLISNNDVSETDQDKEKFLAHELLELDIQAEKEATVSTNIERDTPSDAVCFKKTGLITYCENNIVLIDGTIYYDTSDCTLKFNINDKVQYLGYKDSNDSIVIVRILANLGLSWGDVEEAEENKFKVVEHVLIGHVARRQDRFIYISESDLKFNLDDVEGTFIPIEGDWLEIMCAVQEDSIRPFNISIEQVLKVTAFNAIRTKIKTGIVTEWSGTSGICDKQIYIDNRTLLSGIQPVLGSRVLVEAIESNQGSCTWRAIKLMVVNSRSTKGPQNIILNEEQISLDLEEEKSIEMTHPVKFEQISFQQMHKIILNITNRSNQLYVINKWIILSKKRNSQIQVKPFINQPIKLDPGQKLSFTVTCIPKFLGQSKESLVFLFKGFQLKRIIEINVVENKQNLSEDVSDNYNQKKELHKVEEMKKIRDNVEPYIAGIKPCKLPSFVDVRIGNYPIPDKIWTVLLGDSEKTIFSTDFNKLLAKIEMNFPFLSQNLTINNYIDKWHTLLWMDEVQANLNMRIYDNSKAFLIHCDEYLGIEITGLSERRPSLIKGDRVIVNDIRNANAPRYEGYIHNIRGNLVLIKFNSQFHDTYDGGDVSIEFYFSRTTYRRSHHAINLALSNLGPDILFPTRININSLQIPDENLGKIKWFNPKLNSIQKNAVINILKGECRPMPYVIFGPPGTGKTVTVIETILQILTMVPESRILVATPSNSASNLITERLIQYKGSFTGSIARMIANYLVDSDSVPIAIKPYCTHFDISAERRVSKYKDNYQNIQICRHRVTIGTCYCLGMFLQLKLPKGHFTHIIIDEAGQATEPEIMLPMNFTHKENGQIILAGDPMQLGPIILSKYCKENGMDESFLCRLLDRFPYLKDYDSFPNGFDDRLVTMLNENYRSLKEIIKLPSDMFYDGKLAARIDESMPWTLKFIQATCEIFESNSSTGGIFVYGIKGDNVRAVDSPSWYNPQEAAMAALTTCKLYKRHITADEIGIITPYLAQVKYLRVLFNSMGLPIPKIGTVEDFQGQERPIILISTVRSSESLLEEDSKQALGFVGNPKRFNVALTRAQISTLIFCNPHLLSTDPSWKKVIENAVSTEKYMGCDLPFEFDNTVNNTY</sequence>
<feature type="domain" description="Helicase MOV-10-like beta-barrel" evidence="13">
    <location>
        <begin position="537"/>
        <end position="599"/>
    </location>
</feature>
<dbReference type="InterPro" id="IPR027417">
    <property type="entry name" value="P-loop_NTPase"/>
</dbReference>
<keyword evidence="4" id="KW-0963">Cytoplasm</keyword>
<dbReference type="Pfam" id="PF13087">
    <property type="entry name" value="AAA_12"/>
    <property type="match status" value="1"/>
</dbReference>
<dbReference type="InterPro" id="IPR025223">
    <property type="entry name" value="S1-like_RNA-bd_dom"/>
</dbReference>
<organism evidence="14 15">
    <name type="scientific">Vanessa tameamea</name>
    <name type="common">Kamehameha butterfly</name>
    <dbReference type="NCBI Taxonomy" id="334116"/>
    <lineage>
        <taxon>Eukaryota</taxon>
        <taxon>Metazoa</taxon>
        <taxon>Ecdysozoa</taxon>
        <taxon>Arthropoda</taxon>
        <taxon>Hexapoda</taxon>
        <taxon>Insecta</taxon>
        <taxon>Pterygota</taxon>
        <taxon>Neoptera</taxon>
        <taxon>Endopterygota</taxon>
        <taxon>Lepidoptera</taxon>
        <taxon>Glossata</taxon>
        <taxon>Ditrysia</taxon>
        <taxon>Papilionoidea</taxon>
        <taxon>Nymphalidae</taxon>
        <taxon>Nymphalinae</taxon>
        <taxon>Vanessa</taxon>
    </lineage>
</organism>
<dbReference type="Pfam" id="PF14444">
    <property type="entry name" value="S1-like"/>
    <property type="match status" value="1"/>
</dbReference>
<dbReference type="OMA" id="VDDCWRH"/>
<keyword evidence="5" id="KW-0547">Nucleotide-binding</keyword>
<dbReference type="GO" id="GO:0005737">
    <property type="term" value="C:cytoplasm"/>
    <property type="evidence" value="ECO:0007669"/>
    <property type="project" value="UniProtKB-SubCell"/>
</dbReference>
<keyword evidence="6" id="KW-0378">Hydrolase</keyword>
<accession>A0A8B8IL72</accession>
<dbReference type="Gene3D" id="3.40.50.300">
    <property type="entry name" value="P-loop containing nucleotide triphosphate hydrolases"/>
    <property type="match status" value="3"/>
</dbReference>
<keyword evidence="8" id="KW-0067">ATP-binding</keyword>
<proteinExistence type="inferred from homology"/>
<evidence type="ECO:0000256" key="6">
    <source>
        <dbReference type="ARBA" id="ARBA00022801"/>
    </source>
</evidence>
<evidence type="ECO:0000256" key="4">
    <source>
        <dbReference type="ARBA" id="ARBA00022490"/>
    </source>
</evidence>
<name>A0A8B8IL72_VANTA</name>
<dbReference type="RefSeq" id="XP_026497854.2">
    <property type="nucleotide sequence ID" value="XM_026642069.2"/>
</dbReference>
<evidence type="ECO:0000256" key="7">
    <source>
        <dbReference type="ARBA" id="ARBA00022806"/>
    </source>
</evidence>
<feature type="domain" description="DNA2/NAM7 helicase-like C-terminal" evidence="11">
    <location>
        <begin position="890"/>
        <end position="1079"/>
    </location>
</feature>
<dbReference type="GeneID" id="113401976"/>
<evidence type="ECO:0000259" key="12">
    <source>
        <dbReference type="Pfam" id="PF14444"/>
    </source>
</evidence>
<evidence type="ECO:0000256" key="1">
    <source>
        <dbReference type="ARBA" id="ARBA00004496"/>
    </source>
</evidence>
<evidence type="ECO:0000256" key="5">
    <source>
        <dbReference type="ARBA" id="ARBA00022741"/>
    </source>
</evidence>
<evidence type="ECO:0000313" key="16">
    <source>
        <dbReference type="RefSeq" id="XP_064072401.1"/>
    </source>
</evidence>
<evidence type="ECO:0000259" key="13">
    <source>
        <dbReference type="Pfam" id="PF21634"/>
    </source>
</evidence>
<dbReference type="PANTHER" id="PTHR45418">
    <property type="entry name" value="CANCER/TESTIS ANTIGEN 55"/>
    <property type="match status" value="1"/>
</dbReference>
<keyword evidence="7 15" id="KW-0347">Helicase</keyword>
<comment type="subcellular location">
    <subcellularLocation>
        <location evidence="1">Cytoplasm</location>
    </subcellularLocation>
</comment>
<evidence type="ECO:0000256" key="9">
    <source>
        <dbReference type="ARBA" id="ARBA00047984"/>
    </source>
</evidence>
<dbReference type="AlphaFoldDB" id="A0A8B8IL72"/>
<dbReference type="Pfam" id="PF21634">
    <property type="entry name" value="MOV-10_beta-barrel"/>
    <property type="match status" value="1"/>
</dbReference>
<dbReference type="SUPFAM" id="SSF52540">
    <property type="entry name" value="P-loop containing nucleoside triphosphate hydrolases"/>
    <property type="match status" value="1"/>
</dbReference>
<dbReference type="OrthoDB" id="6513042at2759"/>
<comment type="catalytic activity">
    <reaction evidence="9">
        <text>ATP + H2O = ADP + phosphate + H(+)</text>
        <dbReference type="Rhea" id="RHEA:13065"/>
        <dbReference type="ChEBI" id="CHEBI:15377"/>
        <dbReference type="ChEBI" id="CHEBI:15378"/>
        <dbReference type="ChEBI" id="CHEBI:30616"/>
        <dbReference type="ChEBI" id="CHEBI:43474"/>
        <dbReference type="ChEBI" id="CHEBI:456216"/>
        <dbReference type="EC" id="3.6.4.13"/>
    </reaction>
</comment>
<protein>
    <recommendedName>
        <fullName evidence="3">RNA helicase</fullName>
        <ecNumber evidence="3">3.6.4.13</ecNumber>
    </recommendedName>
</protein>